<accession>A0A0C9X2Q2</accession>
<evidence type="ECO:0000313" key="2">
    <source>
        <dbReference type="Proteomes" id="UP000054477"/>
    </source>
</evidence>
<gene>
    <name evidence="1" type="ORF">K443DRAFT_115999</name>
</gene>
<dbReference type="HOGENOM" id="CLU_162828_1_0_1"/>
<dbReference type="AlphaFoldDB" id="A0A0C9X2Q2"/>
<organism evidence="1 2">
    <name type="scientific">Laccaria amethystina LaAM-08-1</name>
    <dbReference type="NCBI Taxonomy" id="1095629"/>
    <lineage>
        <taxon>Eukaryota</taxon>
        <taxon>Fungi</taxon>
        <taxon>Dikarya</taxon>
        <taxon>Basidiomycota</taxon>
        <taxon>Agaricomycotina</taxon>
        <taxon>Agaricomycetes</taxon>
        <taxon>Agaricomycetidae</taxon>
        <taxon>Agaricales</taxon>
        <taxon>Agaricineae</taxon>
        <taxon>Hydnangiaceae</taxon>
        <taxon>Laccaria</taxon>
    </lineage>
</organism>
<reference evidence="1 2" key="1">
    <citation type="submission" date="2014-04" db="EMBL/GenBank/DDBJ databases">
        <authorList>
            <consortium name="DOE Joint Genome Institute"/>
            <person name="Kuo A."/>
            <person name="Kohler A."/>
            <person name="Nagy L.G."/>
            <person name="Floudas D."/>
            <person name="Copeland A."/>
            <person name="Barry K.W."/>
            <person name="Cichocki N."/>
            <person name="Veneault-Fourrey C."/>
            <person name="LaButti K."/>
            <person name="Lindquist E.A."/>
            <person name="Lipzen A."/>
            <person name="Lundell T."/>
            <person name="Morin E."/>
            <person name="Murat C."/>
            <person name="Sun H."/>
            <person name="Tunlid A."/>
            <person name="Henrissat B."/>
            <person name="Grigoriev I.V."/>
            <person name="Hibbett D.S."/>
            <person name="Martin F."/>
            <person name="Nordberg H.P."/>
            <person name="Cantor M.N."/>
            <person name="Hua S.X."/>
        </authorList>
    </citation>
    <scope>NUCLEOTIDE SEQUENCE [LARGE SCALE GENOMIC DNA]</scope>
    <source>
        <strain evidence="1 2">LaAM-08-1</strain>
    </source>
</reference>
<proteinExistence type="predicted"/>
<evidence type="ECO:0000313" key="1">
    <source>
        <dbReference type="EMBL" id="KIJ90857.1"/>
    </source>
</evidence>
<dbReference type="Proteomes" id="UP000054477">
    <property type="component" value="Unassembled WGS sequence"/>
</dbReference>
<keyword evidence="2" id="KW-1185">Reference proteome</keyword>
<feature type="non-terminal residue" evidence="1">
    <location>
        <position position="55"/>
    </location>
</feature>
<sequence>IPTRSLNTLHKTVYETVEPQLLWPVLGDLGLLQIPSHSVKTLHKTVYKTVELLWR</sequence>
<reference evidence="2" key="2">
    <citation type="submission" date="2015-01" db="EMBL/GenBank/DDBJ databases">
        <title>Evolutionary Origins and Diversification of the Mycorrhizal Mutualists.</title>
        <authorList>
            <consortium name="DOE Joint Genome Institute"/>
            <consortium name="Mycorrhizal Genomics Consortium"/>
            <person name="Kohler A."/>
            <person name="Kuo A."/>
            <person name="Nagy L.G."/>
            <person name="Floudas D."/>
            <person name="Copeland A."/>
            <person name="Barry K.W."/>
            <person name="Cichocki N."/>
            <person name="Veneault-Fourrey C."/>
            <person name="LaButti K."/>
            <person name="Lindquist E.A."/>
            <person name="Lipzen A."/>
            <person name="Lundell T."/>
            <person name="Morin E."/>
            <person name="Murat C."/>
            <person name="Riley R."/>
            <person name="Ohm R."/>
            <person name="Sun H."/>
            <person name="Tunlid A."/>
            <person name="Henrissat B."/>
            <person name="Grigoriev I.V."/>
            <person name="Hibbett D.S."/>
            <person name="Martin F."/>
        </authorList>
    </citation>
    <scope>NUCLEOTIDE SEQUENCE [LARGE SCALE GENOMIC DNA]</scope>
    <source>
        <strain evidence="2">LaAM-08-1</strain>
    </source>
</reference>
<protein>
    <submittedName>
        <fullName evidence="1">Uncharacterized protein</fullName>
    </submittedName>
</protein>
<dbReference type="EMBL" id="KN839099">
    <property type="protein sequence ID" value="KIJ90857.1"/>
    <property type="molecule type" value="Genomic_DNA"/>
</dbReference>
<name>A0A0C9X2Q2_9AGAR</name>